<accession>A0A931BNA9</accession>
<dbReference type="InterPro" id="IPR043128">
    <property type="entry name" value="Rev_trsase/Diguanyl_cyclase"/>
</dbReference>
<proteinExistence type="predicted"/>
<protein>
    <recommendedName>
        <fullName evidence="1">diguanylate cyclase</fullName>
        <ecNumber evidence="1">2.7.7.65</ecNumber>
    </recommendedName>
</protein>
<dbReference type="InterPro" id="IPR050469">
    <property type="entry name" value="Diguanylate_Cyclase"/>
</dbReference>
<dbReference type="Proteomes" id="UP000599312">
    <property type="component" value="Unassembled WGS sequence"/>
</dbReference>
<name>A0A931BNA9_9HYPH</name>
<evidence type="ECO:0000313" key="5">
    <source>
        <dbReference type="Proteomes" id="UP000599312"/>
    </source>
</evidence>
<dbReference type="SUPFAM" id="SSF55073">
    <property type="entry name" value="Nucleotide cyclase"/>
    <property type="match status" value="1"/>
</dbReference>
<dbReference type="GO" id="GO:0043709">
    <property type="term" value="P:cell adhesion involved in single-species biofilm formation"/>
    <property type="evidence" value="ECO:0007669"/>
    <property type="project" value="TreeGrafter"/>
</dbReference>
<dbReference type="InterPro" id="IPR029787">
    <property type="entry name" value="Nucleotide_cyclase"/>
</dbReference>
<sequence>MIRQGSSLPPPSSAHWLKAFVAVVCLAIVMLEGWRDWSERRNEIARNETSMANLARSLVQHADDTFELADAVLVDIVDRVETSGITPVASDRTHRFLSERIKTLPHLKALAVYDTHGRTAATSSGHTPPDSSIAGHVFFQHHSRSADDDWFFGPLIRDPADGRWVLTLSRRLDKPEGEFGGVAVVSIDPGYFSDFHSRFNVGSEGSIALFTIDGTLVSRYPHIENATGKSGASDPLFTSYLPRASAGSYTYKSSIDGVDRLSGYQRSEKFPVVTLAAVGLVESLERWDRDFSFRAFGVLLLVSTIGSLGWSLVAQLRRREKAEAELAELAATDGLTGLANRRVFDRELAAEFQRASRSGMPLSLLLIDVDRFKSFNDAYGHQAGDECLQTLSEVIVQAVRRPSDLVARYGGEELVVLLPGTDEAGAVDVAETIRARVEALAMRHEANAPSRVLTISIGSATFMPGIPEVYAEPKVLVAMADRALYQAKVEGRNRIAVCEAA</sequence>
<dbReference type="Gene3D" id="3.30.70.270">
    <property type="match status" value="1"/>
</dbReference>
<dbReference type="EMBL" id="JADQDO010000001">
    <property type="protein sequence ID" value="MBF9231764.1"/>
    <property type="molecule type" value="Genomic_DNA"/>
</dbReference>
<organism evidence="4 5">
    <name type="scientific">Microvirga alba</name>
    <dbReference type="NCBI Taxonomy" id="2791025"/>
    <lineage>
        <taxon>Bacteria</taxon>
        <taxon>Pseudomonadati</taxon>
        <taxon>Pseudomonadota</taxon>
        <taxon>Alphaproteobacteria</taxon>
        <taxon>Hyphomicrobiales</taxon>
        <taxon>Methylobacteriaceae</taxon>
        <taxon>Microvirga</taxon>
    </lineage>
</organism>
<reference evidence="4" key="1">
    <citation type="submission" date="2020-11" db="EMBL/GenBank/DDBJ databases">
        <authorList>
            <person name="Kim M.K."/>
        </authorList>
    </citation>
    <scope>NUCLEOTIDE SEQUENCE</scope>
    <source>
        <strain evidence="4">BT350</strain>
    </source>
</reference>
<dbReference type="InterPro" id="IPR054327">
    <property type="entry name" value="His-kinase-like_sensor"/>
</dbReference>
<gene>
    <name evidence="4" type="ORF">I2H38_00080</name>
</gene>
<dbReference type="Pfam" id="PF22588">
    <property type="entry name" value="dCache_1_like"/>
    <property type="match status" value="1"/>
</dbReference>
<dbReference type="EC" id="2.7.7.65" evidence="1"/>
<dbReference type="RefSeq" id="WP_196269773.1">
    <property type="nucleotide sequence ID" value="NZ_JADQDO010000001.1"/>
</dbReference>
<evidence type="ECO:0000259" key="3">
    <source>
        <dbReference type="PROSITE" id="PS50887"/>
    </source>
</evidence>
<dbReference type="PANTHER" id="PTHR45138">
    <property type="entry name" value="REGULATORY COMPONENTS OF SENSORY TRANSDUCTION SYSTEM"/>
    <property type="match status" value="1"/>
</dbReference>
<evidence type="ECO:0000256" key="2">
    <source>
        <dbReference type="ARBA" id="ARBA00034247"/>
    </source>
</evidence>
<dbReference type="GO" id="GO:0005886">
    <property type="term" value="C:plasma membrane"/>
    <property type="evidence" value="ECO:0007669"/>
    <property type="project" value="TreeGrafter"/>
</dbReference>
<dbReference type="Pfam" id="PF00990">
    <property type="entry name" value="GGDEF"/>
    <property type="match status" value="1"/>
</dbReference>
<dbReference type="InterPro" id="IPR000160">
    <property type="entry name" value="GGDEF_dom"/>
</dbReference>
<dbReference type="Gene3D" id="3.30.450.20">
    <property type="entry name" value="PAS domain"/>
    <property type="match status" value="2"/>
</dbReference>
<dbReference type="PANTHER" id="PTHR45138:SF9">
    <property type="entry name" value="DIGUANYLATE CYCLASE DGCM-RELATED"/>
    <property type="match status" value="1"/>
</dbReference>
<dbReference type="CDD" id="cd12915">
    <property type="entry name" value="PDC2_DGC_like"/>
    <property type="match status" value="1"/>
</dbReference>
<dbReference type="PROSITE" id="PS50887">
    <property type="entry name" value="GGDEF"/>
    <property type="match status" value="1"/>
</dbReference>
<comment type="catalytic activity">
    <reaction evidence="2">
        <text>2 GTP = 3',3'-c-di-GMP + 2 diphosphate</text>
        <dbReference type="Rhea" id="RHEA:24898"/>
        <dbReference type="ChEBI" id="CHEBI:33019"/>
        <dbReference type="ChEBI" id="CHEBI:37565"/>
        <dbReference type="ChEBI" id="CHEBI:58805"/>
        <dbReference type="EC" id="2.7.7.65"/>
    </reaction>
</comment>
<dbReference type="CDD" id="cd12914">
    <property type="entry name" value="PDC1_DGC_like"/>
    <property type="match status" value="1"/>
</dbReference>
<evidence type="ECO:0000256" key="1">
    <source>
        <dbReference type="ARBA" id="ARBA00012528"/>
    </source>
</evidence>
<evidence type="ECO:0000313" key="4">
    <source>
        <dbReference type="EMBL" id="MBF9231764.1"/>
    </source>
</evidence>
<dbReference type="NCBIfam" id="TIGR00254">
    <property type="entry name" value="GGDEF"/>
    <property type="match status" value="1"/>
</dbReference>
<feature type="domain" description="GGDEF" evidence="3">
    <location>
        <begin position="360"/>
        <end position="500"/>
    </location>
</feature>
<keyword evidence="5" id="KW-1185">Reference proteome</keyword>
<dbReference type="GO" id="GO:1902201">
    <property type="term" value="P:negative regulation of bacterial-type flagellum-dependent cell motility"/>
    <property type="evidence" value="ECO:0007669"/>
    <property type="project" value="TreeGrafter"/>
</dbReference>
<dbReference type="CDD" id="cd01949">
    <property type="entry name" value="GGDEF"/>
    <property type="match status" value="1"/>
</dbReference>
<dbReference type="AlphaFoldDB" id="A0A931BNA9"/>
<dbReference type="SMART" id="SM00267">
    <property type="entry name" value="GGDEF"/>
    <property type="match status" value="1"/>
</dbReference>
<dbReference type="FunFam" id="3.30.70.270:FF:000001">
    <property type="entry name" value="Diguanylate cyclase domain protein"/>
    <property type="match status" value="1"/>
</dbReference>
<comment type="caution">
    <text evidence="4">The sequence shown here is derived from an EMBL/GenBank/DDBJ whole genome shotgun (WGS) entry which is preliminary data.</text>
</comment>
<dbReference type="GO" id="GO:0052621">
    <property type="term" value="F:diguanylate cyclase activity"/>
    <property type="evidence" value="ECO:0007669"/>
    <property type="project" value="UniProtKB-EC"/>
</dbReference>